<dbReference type="Gene3D" id="1.10.10.10">
    <property type="entry name" value="Winged helix-like DNA-binding domain superfamily/Winged helix DNA-binding domain"/>
    <property type="match status" value="1"/>
</dbReference>
<protein>
    <recommendedName>
        <fullName evidence="1">Eukaryotic translation initiation factor 3 subunit K</fullName>
        <shortName evidence="1">eIF3k</shortName>
    </recommendedName>
    <alternativeName>
        <fullName evidence="1">eIF-3 p25</fullName>
    </alternativeName>
</protein>
<comment type="similarity">
    <text evidence="1">Belongs to the eIF-3 subunit K family.</text>
</comment>
<reference evidence="5" key="1">
    <citation type="submission" date="2011-02" db="EMBL/GenBank/DDBJ databases">
        <title>The Genome Sequence of Capsaspora owczarzaki ATCC 30864.</title>
        <authorList>
            <person name="Russ C."/>
            <person name="Cuomo C."/>
            <person name="Burger G."/>
            <person name="Gray M.W."/>
            <person name="Holland P.W.H."/>
            <person name="King N."/>
            <person name="Lang F.B.F."/>
            <person name="Roger A.J."/>
            <person name="Ruiz-Trillo I."/>
            <person name="Young S.K."/>
            <person name="Zeng Q."/>
            <person name="Gargeya S."/>
            <person name="Alvarado L."/>
            <person name="Berlin A."/>
            <person name="Chapman S.B."/>
            <person name="Chen Z."/>
            <person name="Freedman E."/>
            <person name="Gellesch M."/>
            <person name="Goldberg J."/>
            <person name="Griggs A."/>
            <person name="Gujja S."/>
            <person name="Heilman E."/>
            <person name="Heiman D."/>
            <person name="Howarth C."/>
            <person name="Mehta T."/>
            <person name="Neiman D."/>
            <person name="Pearson M."/>
            <person name="Roberts A."/>
            <person name="Saif S."/>
            <person name="Shea T."/>
            <person name="Shenoy N."/>
            <person name="Sisk P."/>
            <person name="Stolte C."/>
            <person name="Sykes S."/>
            <person name="White J."/>
            <person name="Yandava C."/>
            <person name="Haas B."/>
            <person name="Nusbaum C."/>
            <person name="Birren B."/>
        </authorList>
    </citation>
    <scope>NUCLEOTIDE SEQUENCE</scope>
    <source>
        <strain evidence="5">ATCC 30864</strain>
    </source>
</reference>
<dbReference type="PANTHER" id="PTHR13022">
    <property type="entry name" value="EUKARYOTIC TRANSLATION INITIATION FACTOR 3 SUBUNIT 11"/>
    <property type="match status" value="1"/>
</dbReference>
<dbReference type="InterPro" id="IPR036390">
    <property type="entry name" value="WH_DNA-bd_sf"/>
</dbReference>
<dbReference type="Proteomes" id="UP000008743">
    <property type="component" value="Unassembled WGS sequence"/>
</dbReference>
<dbReference type="EMBL" id="KE346371">
    <property type="protein sequence ID" value="KJE96610.1"/>
    <property type="molecule type" value="Genomic_DNA"/>
</dbReference>
<proteinExistence type="inferred from homology"/>
<comment type="subcellular location">
    <subcellularLocation>
        <location evidence="1">Cytoplasm</location>
    </subcellularLocation>
</comment>
<name>A0A0D2WV50_CAPO3</name>
<dbReference type="PANTHER" id="PTHR13022:SF0">
    <property type="entry name" value="EUKARYOTIC TRANSLATION INITIATION FACTOR 3 SUBUNIT K"/>
    <property type="match status" value="1"/>
</dbReference>
<dbReference type="AlphaFoldDB" id="A0A0D2WV50"/>
<evidence type="ECO:0000256" key="1">
    <source>
        <dbReference type="HAMAP-Rule" id="MF_03010"/>
    </source>
</evidence>
<dbReference type="eggNOG" id="KOG3252">
    <property type="taxonomic scope" value="Eukaryota"/>
</dbReference>
<dbReference type="Gene3D" id="1.25.40.250">
    <property type="entry name" value="ARM repeat, domain 1"/>
    <property type="match status" value="1"/>
</dbReference>
<evidence type="ECO:0000313" key="4">
    <source>
        <dbReference type="EMBL" id="KJE96610.1"/>
    </source>
</evidence>
<feature type="compositionally biased region" description="Low complexity" evidence="2">
    <location>
        <begin position="1"/>
        <end position="10"/>
    </location>
</feature>
<dbReference type="SUPFAM" id="SSF46785">
    <property type="entry name" value="Winged helix' DNA-binding domain"/>
    <property type="match status" value="1"/>
</dbReference>
<organism evidence="4 5">
    <name type="scientific">Capsaspora owczarzaki (strain ATCC 30864)</name>
    <dbReference type="NCBI Taxonomy" id="595528"/>
    <lineage>
        <taxon>Eukaryota</taxon>
        <taxon>Filasterea</taxon>
        <taxon>Capsaspora</taxon>
    </lineage>
</organism>
<dbReference type="InterPro" id="IPR016020">
    <property type="entry name" value="Transl_init_fac_sub12_N_euk"/>
</dbReference>
<dbReference type="InParanoid" id="A0A0D2WV50"/>
<dbReference type="HAMAP" id="MF_03010">
    <property type="entry name" value="eIF3k"/>
    <property type="match status" value="1"/>
</dbReference>
<sequence length="247" mass="27458">MSQTTQAQKEQQLKEQQKEQQQQQLALPVAPALPAGAADLRELLKGTDRYNPTHIERLEKYIQEQVTDGTYDFESNLALLRLYQFHPTKVNADASAQVLLKMLLVLPAGDYASSLFLLSDKLQADESIKNIVAAAHHLEAAQFIQFWSLVNATPKIKQLMPSFADEARKFIAHILSVSAQSMDQLLLSKFLDLQAGAFDSFVAAQGWAVERDAVSFGVNKDNQAKSKNISEKIPFNNLTKLLGQAFA</sequence>
<keyword evidence="1" id="KW-0396">Initiation factor</keyword>
<dbReference type="OMA" id="GDDLCAD"/>
<keyword evidence="1" id="KW-0963">Cytoplasm</keyword>
<dbReference type="InterPro" id="IPR009374">
    <property type="entry name" value="eIF3k"/>
</dbReference>
<evidence type="ECO:0000259" key="3">
    <source>
        <dbReference type="Pfam" id="PF10075"/>
    </source>
</evidence>
<dbReference type="GO" id="GO:0043022">
    <property type="term" value="F:ribosome binding"/>
    <property type="evidence" value="ECO:0007669"/>
    <property type="project" value="InterPro"/>
</dbReference>
<dbReference type="InterPro" id="IPR033464">
    <property type="entry name" value="CSN8_PSD8_EIF3K"/>
</dbReference>
<keyword evidence="1" id="KW-0648">Protein biosynthesis</keyword>
<dbReference type="GO" id="GO:0003743">
    <property type="term" value="F:translation initiation factor activity"/>
    <property type="evidence" value="ECO:0007669"/>
    <property type="project" value="UniProtKB-UniRule"/>
</dbReference>
<dbReference type="PhylomeDB" id="A0A0D2WV50"/>
<dbReference type="GO" id="GO:0033290">
    <property type="term" value="C:eukaryotic 48S preinitiation complex"/>
    <property type="evidence" value="ECO:0007669"/>
    <property type="project" value="UniProtKB-UniRule"/>
</dbReference>
<comment type="function">
    <text evidence="1">Component of the eukaryotic translation initiation factor 3 (eIF-3) complex, which is involved in protein synthesis of a specialized repertoire of mRNAs and, together with other initiation factors, stimulates binding of mRNA and methionyl-tRNAi to the 40S ribosome. The eIF-3 complex specifically targets and initiates translation of a subset of mRNAs involved in cell proliferation.</text>
</comment>
<dbReference type="GO" id="GO:0006446">
    <property type="term" value="P:regulation of translational initiation"/>
    <property type="evidence" value="ECO:0007669"/>
    <property type="project" value="InterPro"/>
</dbReference>
<keyword evidence="5" id="KW-1185">Reference proteome</keyword>
<accession>A0A0D2WV50</accession>
<gene>
    <name evidence="4" type="ORF">CAOG_006910</name>
</gene>
<dbReference type="InterPro" id="IPR016024">
    <property type="entry name" value="ARM-type_fold"/>
</dbReference>
<dbReference type="GO" id="GO:0001732">
    <property type="term" value="P:formation of cytoplasmic translation initiation complex"/>
    <property type="evidence" value="ECO:0007669"/>
    <property type="project" value="UniProtKB-UniRule"/>
</dbReference>
<dbReference type="STRING" id="595528.A0A0D2WV50"/>
<evidence type="ECO:0000256" key="2">
    <source>
        <dbReference type="SAM" id="MobiDB-lite"/>
    </source>
</evidence>
<dbReference type="Pfam" id="PF10075">
    <property type="entry name" value="CSN8_PSD8_EIF3K"/>
    <property type="match status" value="1"/>
</dbReference>
<dbReference type="RefSeq" id="XP_004344531.1">
    <property type="nucleotide sequence ID" value="XM_004344481.2"/>
</dbReference>
<dbReference type="GO" id="GO:0016282">
    <property type="term" value="C:eukaryotic 43S preinitiation complex"/>
    <property type="evidence" value="ECO:0007669"/>
    <property type="project" value="UniProtKB-UniRule"/>
</dbReference>
<dbReference type="GO" id="GO:0005852">
    <property type="term" value="C:eukaryotic translation initiation factor 3 complex"/>
    <property type="evidence" value="ECO:0007669"/>
    <property type="project" value="UniProtKB-UniRule"/>
</dbReference>
<dbReference type="InterPro" id="IPR036388">
    <property type="entry name" value="WH-like_DNA-bd_sf"/>
</dbReference>
<dbReference type="OrthoDB" id="337745at2759"/>
<comment type="subunit">
    <text evidence="1">Component of the eukaryotic translation initiation factor 3 (eIF-3) complex.</text>
</comment>
<dbReference type="GO" id="GO:0003723">
    <property type="term" value="F:RNA binding"/>
    <property type="evidence" value="ECO:0007669"/>
    <property type="project" value="UniProtKB-UniRule"/>
</dbReference>
<feature type="region of interest" description="Disordered" evidence="2">
    <location>
        <begin position="1"/>
        <end position="28"/>
    </location>
</feature>
<dbReference type="SUPFAM" id="SSF48371">
    <property type="entry name" value="ARM repeat"/>
    <property type="match status" value="1"/>
</dbReference>
<feature type="domain" description="CSN8/PSMD8/EIF3K" evidence="3">
    <location>
        <begin position="92"/>
        <end position="228"/>
    </location>
</feature>
<evidence type="ECO:0000313" key="5">
    <source>
        <dbReference type="Proteomes" id="UP000008743"/>
    </source>
</evidence>